<dbReference type="Pfam" id="PF04138">
    <property type="entry name" value="GtrA_DPMS_TM"/>
    <property type="match status" value="1"/>
</dbReference>
<comment type="subcellular location">
    <subcellularLocation>
        <location evidence="1">Membrane</location>
        <topology evidence="1">Multi-pass membrane protein</topology>
    </subcellularLocation>
</comment>
<evidence type="ECO:0000256" key="3">
    <source>
        <dbReference type="ARBA" id="ARBA00022692"/>
    </source>
</evidence>
<gene>
    <name evidence="9" type="ORF">LS73_008745</name>
    <name evidence="8" type="ORF">NCTC12714_01614</name>
</gene>
<dbReference type="InterPro" id="IPR007267">
    <property type="entry name" value="GtrA_DPMS_TM"/>
</dbReference>
<evidence type="ECO:0000256" key="4">
    <source>
        <dbReference type="ARBA" id="ARBA00022989"/>
    </source>
</evidence>
<evidence type="ECO:0000313" key="10">
    <source>
        <dbReference type="Proteomes" id="UP000029922"/>
    </source>
</evidence>
<feature type="transmembrane region" description="Helical" evidence="6">
    <location>
        <begin position="73"/>
        <end position="97"/>
    </location>
</feature>
<sequence>MNQYMNIFFKYLLVGGSAALINWLIFFLCFYYFDIYYLLAGAISFIVATLWNFLLAKKFIFHSSTYSPLKEGALIYLVSFGGLIIDMSVLYLCVQWLGLHEIVGKILATGIAFVFNFGMRQFIIYR</sequence>
<dbReference type="PANTHER" id="PTHR38459">
    <property type="entry name" value="PROPHAGE BACTOPRENOL-LINKED GLUCOSE TRANSLOCASE HOMOLOG"/>
    <property type="match status" value="1"/>
</dbReference>
<feature type="domain" description="GtrA/DPMS transmembrane" evidence="7">
    <location>
        <begin position="10"/>
        <end position="124"/>
    </location>
</feature>
<evidence type="ECO:0000256" key="5">
    <source>
        <dbReference type="ARBA" id="ARBA00023136"/>
    </source>
</evidence>
<dbReference type="EMBL" id="UGJE01000002">
    <property type="protein sequence ID" value="STQ86803.1"/>
    <property type="molecule type" value="Genomic_DNA"/>
</dbReference>
<dbReference type="Proteomes" id="UP000029922">
    <property type="component" value="Unassembled WGS sequence"/>
</dbReference>
<evidence type="ECO:0000313" key="8">
    <source>
        <dbReference type="EMBL" id="STQ86803.1"/>
    </source>
</evidence>
<keyword evidence="4 6" id="KW-1133">Transmembrane helix</keyword>
<reference evidence="8 11" key="2">
    <citation type="submission" date="2018-06" db="EMBL/GenBank/DDBJ databases">
        <authorList>
            <consortium name="Pathogen Informatics"/>
            <person name="Doyle S."/>
        </authorList>
    </citation>
    <scope>NUCLEOTIDE SEQUENCE [LARGE SCALE GENOMIC DNA]</scope>
    <source>
        <strain evidence="8 11">NCTC12714</strain>
    </source>
</reference>
<reference evidence="9 10" key="1">
    <citation type="journal article" date="2014" name="Genome Announc.">
        <title>Draft genome sequences of eight enterohepatic helicobacter species isolated from both laboratory and wild rodents.</title>
        <authorList>
            <person name="Sheh A."/>
            <person name="Shen Z."/>
            <person name="Fox J.G."/>
        </authorList>
    </citation>
    <scope>NUCLEOTIDE SEQUENCE [LARGE SCALE GENOMIC DNA]</scope>
    <source>
        <strain evidence="9 10">ST1</strain>
    </source>
</reference>
<dbReference type="OrthoDB" id="9807815at2"/>
<dbReference type="RefSeq" id="WP_052089607.1">
    <property type="nucleotide sequence ID" value="NZ_FZML01000033.1"/>
</dbReference>
<dbReference type="EMBL" id="JRPD02000028">
    <property type="protein sequence ID" value="TLD98504.1"/>
    <property type="molecule type" value="Genomic_DNA"/>
</dbReference>
<dbReference type="PANTHER" id="PTHR38459:SF1">
    <property type="entry name" value="PROPHAGE BACTOPRENOL-LINKED GLUCOSE TRANSLOCASE HOMOLOG"/>
    <property type="match status" value="1"/>
</dbReference>
<protein>
    <submittedName>
        <fullName evidence="8 9">GtrA family protein</fullName>
    </submittedName>
</protein>
<feature type="transmembrane region" description="Helical" evidence="6">
    <location>
        <begin position="103"/>
        <end position="123"/>
    </location>
</feature>
<keyword evidence="11" id="KW-1185">Reference proteome</keyword>
<evidence type="ECO:0000256" key="6">
    <source>
        <dbReference type="SAM" id="Phobius"/>
    </source>
</evidence>
<dbReference type="AlphaFoldDB" id="A0A377PYY8"/>
<dbReference type="Proteomes" id="UP000255139">
    <property type="component" value="Unassembled WGS sequence"/>
</dbReference>
<keyword evidence="3 6" id="KW-0812">Transmembrane</keyword>
<evidence type="ECO:0000256" key="2">
    <source>
        <dbReference type="ARBA" id="ARBA00009399"/>
    </source>
</evidence>
<organism evidence="8 11">
    <name type="scientific">Helicobacter muridarum</name>
    <dbReference type="NCBI Taxonomy" id="216"/>
    <lineage>
        <taxon>Bacteria</taxon>
        <taxon>Pseudomonadati</taxon>
        <taxon>Campylobacterota</taxon>
        <taxon>Epsilonproteobacteria</taxon>
        <taxon>Campylobacterales</taxon>
        <taxon>Helicobacteraceae</taxon>
        <taxon>Helicobacter</taxon>
    </lineage>
</organism>
<evidence type="ECO:0000313" key="11">
    <source>
        <dbReference type="Proteomes" id="UP000255139"/>
    </source>
</evidence>
<proteinExistence type="inferred from homology"/>
<dbReference type="GO" id="GO:0005886">
    <property type="term" value="C:plasma membrane"/>
    <property type="evidence" value="ECO:0007669"/>
    <property type="project" value="TreeGrafter"/>
</dbReference>
<name>A0A377PYY8_9HELI</name>
<evidence type="ECO:0000313" key="9">
    <source>
        <dbReference type="EMBL" id="TLD98504.1"/>
    </source>
</evidence>
<dbReference type="GO" id="GO:0000271">
    <property type="term" value="P:polysaccharide biosynthetic process"/>
    <property type="evidence" value="ECO:0007669"/>
    <property type="project" value="InterPro"/>
</dbReference>
<keyword evidence="5 6" id="KW-0472">Membrane</keyword>
<accession>A0A377PYY8</accession>
<dbReference type="InterPro" id="IPR051401">
    <property type="entry name" value="GtrA_CellWall_Glycosyl"/>
</dbReference>
<feature type="transmembrane region" description="Helical" evidence="6">
    <location>
        <begin position="12"/>
        <end position="33"/>
    </location>
</feature>
<comment type="similarity">
    <text evidence="2">Belongs to the GtrA family.</text>
</comment>
<feature type="transmembrane region" description="Helical" evidence="6">
    <location>
        <begin position="39"/>
        <end position="61"/>
    </location>
</feature>
<evidence type="ECO:0000256" key="1">
    <source>
        <dbReference type="ARBA" id="ARBA00004141"/>
    </source>
</evidence>
<evidence type="ECO:0000259" key="7">
    <source>
        <dbReference type="Pfam" id="PF04138"/>
    </source>
</evidence>